<dbReference type="InterPro" id="IPR001375">
    <property type="entry name" value="Peptidase_S9_cat"/>
</dbReference>
<dbReference type="InterPro" id="IPR029058">
    <property type="entry name" value="AB_hydrolase_fold"/>
</dbReference>
<dbReference type="SUPFAM" id="SSF53474">
    <property type="entry name" value="alpha/beta-Hydrolases"/>
    <property type="match status" value="1"/>
</dbReference>
<sequence length="674" mass="74450">MKRQIIAAAGLAGLAFGAQADPVSIEAFAKEPNISSLSMSNDGTYMVGLIATPGEDNETLSLASWELPDTIDTSKPLVPTRITPPNNKMRFAAIQALPGDKVFVVGRQAWTGQTFCTEGGGFGATKTFVVKFYVGSKDLDDLDEGIAGLGTERLRDKQLAQCRDINNTTGISNTLPLEEDHVIVTYNNIASGETEYYRVNMRTEEKTFLYNGSGRQGISFTDPRNGRILVRQGIEPAGDGDWRVETYMLNEDTGAMEREEPLDYLASNRYQMDVAGYDEASGQYYMITDKFSDKAAVYFYDPKTNQFSNEPVFAHPDFSATGVVLGTDKENWNEPLGFRYAAATVETYWLDPELRSIQEGLEQAFPGQIVDIIDGAKDGNRVLFSTEAADQPPAYYLLINRNKVVMIGDSRPWIDESDIGTTELIYYPARDGLNIPGLLSLPDSYDKNTDGRIPTVILPHGGPWARDYAGWDISGWVPFLTSRGYAVLQPQYRGSTGFGRELWFAGDEEWGQAMQDDKDDGAQYLVDQGIADPDKLAIFGYSYGGFAAFAATVREDGPYQCAISGAGVSSLALFRRIVSANRISRIVQGNTINGMDPSANTSKANIPILVYHGDRDVRVPIAEGRDFYNAVKGRVNAKFVEVKDMPHSLPWWPDHHRQSLKAIDDWLKSDNCFG</sequence>
<keyword evidence="5" id="KW-1185">Reference proteome</keyword>
<evidence type="ECO:0000256" key="1">
    <source>
        <dbReference type="ARBA" id="ARBA00022801"/>
    </source>
</evidence>
<keyword evidence="2" id="KW-0732">Signal</keyword>
<dbReference type="PANTHER" id="PTHR42776:SF27">
    <property type="entry name" value="DIPEPTIDYL PEPTIDASE FAMILY MEMBER 6"/>
    <property type="match status" value="1"/>
</dbReference>
<organism evidence="4 5">
    <name type="scientific">Henriciella algicola</name>
    <dbReference type="NCBI Taxonomy" id="1608422"/>
    <lineage>
        <taxon>Bacteria</taxon>
        <taxon>Pseudomonadati</taxon>
        <taxon>Pseudomonadota</taxon>
        <taxon>Alphaproteobacteria</taxon>
        <taxon>Hyphomonadales</taxon>
        <taxon>Hyphomonadaceae</taxon>
        <taxon>Henriciella</taxon>
    </lineage>
</organism>
<dbReference type="Gene3D" id="3.40.50.1820">
    <property type="entry name" value="alpha/beta hydrolase"/>
    <property type="match status" value="1"/>
</dbReference>
<evidence type="ECO:0000313" key="5">
    <source>
        <dbReference type="Proteomes" id="UP000265845"/>
    </source>
</evidence>
<feature type="signal peptide" evidence="2">
    <location>
        <begin position="1"/>
        <end position="20"/>
    </location>
</feature>
<feature type="domain" description="Peptidase S9 prolyl oligopeptidase catalytic" evidence="3">
    <location>
        <begin position="477"/>
        <end position="668"/>
    </location>
</feature>
<accession>A0A399RJ52</accession>
<feature type="chain" id="PRO_5017262381" evidence="2">
    <location>
        <begin position="21"/>
        <end position="674"/>
    </location>
</feature>
<reference evidence="4 5" key="1">
    <citation type="submission" date="2018-08" db="EMBL/GenBank/DDBJ databases">
        <title>Henriciella mobilis sp. nov., isolated from seawater.</title>
        <authorList>
            <person name="Cheng H."/>
            <person name="Wu Y.-H."/>
            <person name="Xu X.-W."/>
            <person name="Guo L.-L."/>
        </authorList>
    </citation>
    <scope>NUCLEOTIDE SEQUENCE [LARGE SCALE GENOMIC DNA]</scope>
    <source>
        <strain evidence="4 5">CCUG67844</strain>
    </source>
</reference>
<evidence type="ECO:0000259" key="3">
    <source>
        <dbReference type="Pfam" id="PF00326"/>
    </source>
</evidence>
<gene>
    <name evidence="4" type="ORF">D1222_08260</name>
</gene>
<dbReference type="EMBL" id="QWGA01000005">
    <property type="protein sequence ID" value="RIJ29749.1"/>
    <property type="molecule type" value="Genomic_DNA"/>
</dbReference>
<evidence type="ECO:0000256" key="2">
    <source>
        <dbReference type="SAM" id="SignalP"/>
    </source>
</evidence>
<dbReference type="GO" id="GO:0004252">
    <property type="term" value="F:serine-type endopeptidase activity"/>
    <property type="evidence" value="ECO:0007669"/>
    <property type="project" value="TreeGrafter"/>
</dbReference>
<evidence type="ECO:0000313" key="4">
    <source>
        <dbReference type="EMBL" id="RIJ29749.1"/>
    </source>
</evidence>
<name>A0A399RJ52_9PROT</name>
<dbReference type="RefSeq" id="WP_119453799.1">
    <property type="nucleotide sequence ID" value="NZ_QWGA01000005.1"/>
</dbReference>
<keyword evidence="1" id="KW-0378">Hydrolase</keyword>
<comment type="caution">
    <text evidence="4">The sequence shown here is derived from an EMBL/GenBank/DDBJ whole genome shotgun (WGS) entry which is preliminary data.</text>
</comment>
<dbReference type="GO" id="GO:0006508">
    <property type="term" value="P:proteolysis"/>
    <property type="evidence" value="ECO:0007669"/>
    <property type="project" value="InterPro"/>
</dbReference>
<dbReference type="PANTHER" id="PTHR42776">
    <property type="entry name" value="SERINE PEPTIDASE S9 FAMILY MEMBER"/>
    <property type="match status" value="1"/>
</dbReference>
<dbReference type="OrthoDB" id="128799at2"/>
<dbReference type="Pfam" id="PF00326">
    <property type="entry name" value="Peptidase_S9"/>
    <property type="match status" value="1"/>
</dbReference>
<protein>
    <submittedName>
        <fullName evidence="4">S9 family peptidase</fullName>
    </submittedName>
</protein>
<dbReference type="Proteomes" id="UP000265845">
    <property type="component" value="Unassembled WGS sequence"/>
</dbReference>
<dbReference type="SUPFAM" id="SSF50965">
    <property type="entry name" value="Galactose oxidase, central domain"/>
    <property type="match status" value="1"/>
</dbReference>
<dbReference type="InterPro" id="IPR011043">
    <property type="entry name" value="Gal_Oxase/kelch_b-propeller"/>
</dbReference>
<proteinExistence type="predicted"/>
<dbReference type="AlphaFoldDB" id="A0A399RJ52"/>